<dbReference type="InterPro" id="IPR000440">
    <property type="entry name" value="NADH_UbQ/plastoQ_OxRdtase_su3"/>
</dbReference>
<feature type="transmembrane region" description="Helical" evidence="9">
    <location>
        <begin position="53"/>
        <end position="78"/>
    </location>
</feature>
<evidence type="ECO:0000256" key="7">
    <source>
        <dbReference type="ARBA" id="ARBA00023136"/>
    </source>
</evidence>
<evidence type="ECO:0000256" key="3">
    <source>
        <dbReference type="ARBA" id="ARBA00021007"/>
    </source>
</evidence>
<evidence type="ECO:0000256" key="9">
    <source>
        <dbReference type="RuleBase" id="RU003640"/>
    </source>
</evidence>
<dbReference type="PANTHER" id="PTHR11058:SF9">
    <property type="entry name" value="NADH-UBIQUINONE OXIDOREDUCTASE CHAIN 3"/>
    <property type="match status" value="1"/>
</dbReference>
<sequence>MILMLSWVTLMSLVLGGVLLGLGLVLSMSGELNQDKLTPFECGFNPNLNYRSMFSLQFFVVSLIFLIFDLEPVILFPYLLSNKLMMSLEAYLGCSMFILLLSGGLIYEWMSKNLEWCS</sequence>
<keyword evidence="9" id="KW-0249">Electron transport</keyword>
<accession>E1B2P7</accession>
<keyword evidence="4 9" id="KW-0813">Transport</keyword>
<comment type="similarity">
    <text evidence="2 9">Belongs to the complex I subunit 3 family.</text>
</comment>
<name>E1B2P7_CALRO</name>
<dbReference type="InterPro" id="IPR038430">
    <property type="entry name" value="NDAH_ubi_oxred_su3_sf"/>
</dbReference>
<dbReference type="Gene3D" id="1.20.58.1610">
    <property type="entry name" value="NADH:ubiquinone/plastoquinone oxidoreductase, chain 3"/>
    <property type="match status" value="1"/>
</dbReference>
<dbReference type="PANTHER" id="PTHR11058">
    <property type="entry name" value="NADH-UBIQUINONE OXIDOREDUCTASE CHAIN 3"/>
    <property type="match status" value="1"/>
</dbReference>
<evidence type="ECO:0000256" key="4">
    <source>
        <dbReference type="ARBA" id="ARBA00022448"/>
    </source>
</evidence>
<evidence type="ECO:0000256" key="5">
    <source>
        <dbReference type="ARBA" id="ARBA00022692"/>
    </source>
</evidence>
<keyword evidence="9" id="KW-0679">Respiratory chain</keyword>
<dbReference type="GO" id="GO:0008137">
    <property type="term" value="F:NADH dehydrogenase (ubiquinone) activity"/>
    <property type="evidence" value="ECO:0007669"/>
    <property type="project" value="UniProtKB-UniRule"/>
</dbReference>
<organism evidence="10">
    <name type="scientific">Caligus rogercresseyi</name>
    <name type="common">Sea louse</name>
    <dbReference type="NCBI Taxonomy" id="217165"/>
    <lineage>
        <taxon>Eukaryota</taxon>
        <taxon>Metazoa</taxon>
        <taxon>Ecdysozoa</taxon>
        <taxon>Arthropoda</taxon>
        <taxon>Crustacea</taxon>
        <taxon>Multicrustacea</taxon>
        <taxon>Hexanauplia</taxon>
        <taxon>Copepoda</taxon>
        <taxon>Siphonostomatoida</taxon>
        <taxon>Caligidae</taxon>
        <taxon>Caligus</taxon>
    </lineage>
</organism>
<keyword evidence="7 9" id="KW-0472">Membrane</keyword>
<evidence type="ECO:0000256" key="6">
    <source>
        <dbReference type="ARBA" id="ARBA00022989"/>
    </source>
</evidence>
<gene>
    <name evidence="10" type="primary">nad3</name>
</gene>
<dbReference type="GO" id="GO:0030964">
    <property type="term" value="C:NADH dehydrogenase complex"/>
    <property type="evidence" value="ECO:0007669"/>
    <property type="project" value="TreeGrafter"/>
</dbReference>
<feature type="transmembrane region" description="Helical" evidence="9">
    <location>
        <begin position="90"/>
        <end position="110"/>
    </location>
</feature>
<evidence type="ECO:0000256" key="2">
    <source>
        <dbReference type="ARBA" id="ARBA00008472"/>
    </source>
</evidence>
<keyword evidence="5 9" id="KW-0812">Transmembrane</keyword>
<dbReference type="AlphaFoldDB" id="E1B2P7"/>
<comment type="catalytic activity">
    <reaction evidence="8 9">
        <text>a ubiquinone + NADH + 5 H(+)(in) = a ubiquinol + NAD(+) + 4 H(+)(out)</text>
        <dbReference type="Rhea" id="RHEA:29091"/>
        <dbReference type="Rhea" id="RHEA-COMP:9565"/>
        <dbReference type="Rhea" id="RHEA-COMP:9566"/>
        <dbReference type="ChEBI" id="CHEBI:15378"/>
        <dbReference type="ChEBI" id="CHEBI:16389"/>
        <dbReference type="ChEBI" id="CHEBI:17976"/>
        <dbReference type="ChEBI" id="CHEBI:57540"/>
        <dbReference type="ChEBI" id="CHEBI:57945"/>
        <dbReference type="EC" id="7.1.1.2"/>
    </reaction>
</comment>
<reference evidence="10" key="1">
    <citation type="journal article" date="2012" name="Mar. Biotechnol.">
        <title>Genomic Resources for Sea Lice: Analysis of ESTs and Mitochondrial Genomes.</title>
        <authorList>
            <person name="Yasuike M."/>
            <person name="Leong J."/>
            <person name="Jantzen S.G."/>
            <person name="von Schalburg K.R."/>
            <person name="Nilsen F."/>
            <person name="Jones S.R."/>
            <person name="Koop B.F."/>
        </authorList>
    </citation>
    <scope>NUCLEOTIDE SEQUENCE</scope>
</reference>
<dbReference type="Pfam" id="PF00507">
    <property type="entry name" value="Oxidored_q4"/>
    <property type="match status" value="1"/>
</dbReference>
<comment type="subcellular location">
    <subcellularLocation>
        <location evidence="1">Membrane</location>
    </subcellularLocation>
    <subcellularLocation>
        <location evidence="9">Mitochondrion membrane</location>
        <topology evidence="9">Multi-pass membrane protein</topology>
    </subcellularLocation>
</comment>
<keyword evidence="6 9" id="KW-1133">Transmembrane helix</keyword>
<keyword evidence="9 10" id="KW-0496">Mitochondrion</keyword>
<evidence type="ECO:0000256" key="1">
    <source>
        <dbReference type="ARBA" id="ARBA00004370"/>
    </source>
</evidence>
<evidence type="ECO:0000313" key="10">
    <source>
        <dbReference type="EMBL" id="ADM67894.1"/>
    </source>
</evidence>
<dbReference type="EMBL" id="HQ157565">
    <property type="protein sequence ID" value="ADM67894.1"/>
    <property type="molecule type" value="Genomic_DNA"/>
</dbReference>
<proteinExistence type="inferred from homology"/>
<dbReference type="GO" id="GO:0031966">
    <property type="term" value="C:mitochondrial membrane"/>
    <property type="evidence" value="ECO:0007669"/>
    <property type="project" value="UniProtKB-SubCell"/>
</dbReference>
<keyword evidence="9" id="KW-0520">NAD</keyword>
<dbReference type="EC" id="7.1.1.2" evidence="9"/>
<keyword evidence="9" id="KW-1278">Translocase</keyword>
<evidence type="ECO:0000256" key="8">
    <source>
        <dbReference type="ARBA" id="ARBA00049551"/>
    </source>
</evidence>
<keyword evidence="9" id="KW-0830">Ubiquinone</keyword>
<comment type="function">
    <text evidence="9">Core subunit of the mitochondrial membrane respiratory chain NADH dehydrogenase (Complex I) which catalyzes electron transfer from NADH through the respiratory chain, using ubiquinone as an electron acceptor. Essential for the catalytic activity of complex I.</text>
</comment>
<geneLocation type="mitochondrion" evidence="10"/>
<protein>
    <recommendedName>
        <fullName evidence="3 9">NADH-ubiquinone oxidoreductase chain 3</fullName>
        <ecNumber evidence="9">7.1.1.2</ecNumber>
    </recommendedName>
</protein>